<feature type="compositionally biased region" description="Polar residues" evidence="1">
    <location>
        <begin position="306"/>
        <end position="317"/>
    </location>
</feature>
<feature type="compositionally biased region" description="Polar residues" evidence="1">
    <location>
        <begin position="338"/>
        <end position="360"/>
    </location>
</feature>
<feature type="compositionally biased region" description="Basic and acidic residues" evidence="1">
    <location>
        <begin position="419"/>
        <end position="429"/>
    </location>
</feature>
<name>A0AAN7TE39_9PEZI</name>
<proteinExistence type="predicted"/>
<dbReference type="AlphaFoldDB" id="A0AAN7TE39"/>
<evidence type="ECO:0000256" key="1">
    <source>
        <dbReference type="SAM" id="MobiDB-lite"/>
    </source>
</evidence>
<comment type="caution">
    <text evidence="3">The sequence shown here is derived from an EMBL/GenBank/DDBJ whole genome shotgun (WGS) entry which is preliminary data.</text>
</comment>
<feature type="transmembrane region" description="Helical" evidence="2">
    <location>
        <begin position="185"/>
        <end position="208"/>
    </location>
</feature>
<feature type="region of interest" description="Disordered" evidence="1">
    <location>
        <begin position="265"/>
        <end position="388"/>
    </location>
</feature>
<evidence type="ECO:0000256" key="2">
    <source>
        <dbReference type="SAM" id="Phobius"/>
    </source>
</evidence>
<accession>A0AAN7TE39</accession>
<dbReference type="EMBL" id="JAVRRL010000038">
    <property type="protein sequence ID" value="KAK5111548.1"/>
    <property type="molecule type" value="Genomic_DNA"/>
</dbReference>
<reference evidence="3" key="1">
    <citation type="submission" date="2023-08" db="EMBL/GenBank/DDBJ databases">
        <title>Black Yeasts Isolated from many extreme environments.</title>
        <authorList>
            <person name="Coleine C."/>
            <person name="Stajich J.E."/>
            <person name="Selbmann L."/>
        </authorList>
    </citation>
    <scope>NUCLEOTIDE SEQUENCE</scope>
    <source>
        <strain evidence="3">CCFEE 5401</strain>
    </source>
</reference>
<keyword evidence="2" id="KW-1133">Transmembrane helix</keyword>
<feature type="region of interest" description="Disordered" evidence="1">
    <location>
        <begin position="402"/>
        <end position="447"/>
    </location>
</feature>
<feature type="compositionally biased region" description="Low complexity" evidence="1">
    <location>
        <begin position="370"/>
        <end position="379"/>
    </location>
</feature>
<keyword evidence="2" id="KW-0472">Membrane</keyword>
<organism evidence="3 4">
    <name type="scientific">Meristemomyces frigidus</name>
    <dbReference type="NCBI Taxonomy" id="1508187"/>
    <lineage>
        <taxon>Eukaryota</taxon>
        <taxon>Fungi</taxon>
        <taxon>Dikarya</taxon>
        <taxon>Ascomycota</taxon>
        <taxon>Pezizomycotina</taxon>
        <taxon>Dothideomycetes</taxon>
        <taxon>Dothideomycetidae</taxon>
        <taxon>Mycosphaerellales</taxon>
        <taxon>Teratosphaeriaceae</taxon>
        <taxon>Meristemomyces</taxon>
    </lineage>
</organism>
<sequence length="447" mass="45462">MVAQGGPGGPGGGPAASARESAYNAFTSNLAAESSAASVASALSVAGAASSMEAATTAAASTTDPGTTISTNIPLGLSTTAALASTNSASAAQSVTATSAHSTTSALFPTTASSATSDALTTSSQTTFATSTSAGTGSSSLASSLSSVQPIPSSTISGKHTVASETRAPLPLTGHAHHDALSHGALAAAILVPLLFGLLALLLAFLCLRRRRTQDQTRRHSAAAFLPAMREKFGKFGSVRGTSYTAPVTAAPVMTSERNNAYFTGLDTSSQGSRRGESGEYYAPPRRSEGGTTFDEPPPPYKAKSVPSTGASLTRTSIPDVAEPAASTVIPTVHEPRASTTRSPFADPSPTTTSNLNTAFLASPLDQRPQTSRSTSQRSFNSDQYSETASVHSARAARMSVIEPQIIGGSGNPFGDRTNSVERSPRVSADEQGGMMGRRRNSDVSAL</sequence>
<dbReference type="Proteomes" id="UP001310890">
    <property type="component" value="Unassembled WGS sequence"/>
</dbReference>
<evidence type="ECO:0000313" key="3">
    <source>
        <dbReference type="EMBL" id="KAK5111548.1"/>
    </source>
</evidence>
<protein>
    <submittedName>
        <fullName evidence="3">Uncharacterized protein</fullName>
    </submittedName>
</protein>
<evidence type="ECO:0000313" key="4">
    <source>
        <dbReference type="Proteomes" id="UP001310890"/>
    </source>
</evidence>
<gene>
    <name evidence="3" type="ORF">LTR62_004844</name>
</gene>
<keyword evidence="2" id="KW-0812">Transmembrane</keyword>